<dbReference type="PANTHER" id="PTHR31674">
    <property type="entry name" value="B3 DOMAIN-CONTAINING PROTEIN REM-LIKE 3-RELATED"/>
    <property type="match status" value="1"/>
</dbReference>
<keyword evidence="4" id="KW-0804">Transcription</keyword>
<sequence length="167" mass="19427">MKIISKSHKFRLGLPSEFVRLAGMNKKRMIRMKNVDGKEWKTSLKLESRQNYKRYNVSSGWSNFRRDNDLWEGDKCVFRFIKSEDTLYLATVIKKKGKAPVTEAIRRPRGRPRRVEVVVAGKAPAAEVLKRKRGRPPRLKVEMESKDDGVKAVKRSRGRPFKRKRGG</sequence>
<evidence type="ECO:0000259" key="7">
    <source>
        <dbReference type="PROSITE" id="PS50863"/>
    </source>
</evidence>
<accession>A0AAU9LUG1</accession>
<keyword evidence="9" id="KW-1185">Reference proteome</keyword>
<feature type="domain" description="TF-B3" evidence="7">
    <location>
        <begin position="1"/>
        <end position="95"/>
    </location>
</feature>
<dbReference type="InterPro" id="IPR003340">
    <property type="entry name" value="B3_DNA-bd"/>
</dbReference>
<evidence type="ECO:0000313" key="8">
    <source>
        <dbReference type="EMBL" id="CAH1417149.1"/>
    </source>
</evidence>
<proteinExistence type="predicted"/>
<dbReference type="InterPro" id="IPR017956">
    <property type="entry name" value="AT_hook_DNA-bd_motif"/>
</dbReference>
<evidence type="ECO:0000256" key="6">
    <source>
        <dbReference type="SAM" id="MobiDB-lite"/>
    </source>
</evidence>
<evidence type="ECO:0000256" key="1">
    <source>
        <dbReference type="ARBA" id="ARBA00004123"/>
    </source>
</evidence>
<dbReference type="SUPFAM" id="SSF101936">
    <property type="entry name" value="DNA-binding pseudobarrel domain"/>
    <property type="match status" value="1"/>
</dbReference>
<dbReference type="PANTHER" id="PTHR31674:SF25">
    <property type="entry name" value="B3 DOMAIN-CONTAINING TRANSCRIPTION FACTOR VRN1-LIKE"/>
    <property type="match status" value="1"/>
</dbReference>
<comment type="caution">
    <text evidence="8">The sequence shown here is derived from an EMBL/GenBank/DDBJ whole genome shotgun (WGS) entry which is preliminary data.</text>
</comment>
<protein>
    <recommendedName>
        <fullName evidence="7">TF-B3 domain-containing protein</fullName>
    </recommendedName>
</protein>
<dbReference type="InterPro" id="IPR000637">
    <property type="entry name" value="HMGI/Y_DNA-bd_CS"/>
</dbReference>
<name>A0AAU9LUG1_9ASTR</name>
<dbReference type="PRINTS" id="PR00929">
    <property type="entry name" value="ATHOOK"/>
</dbReference>
<evidence type="ECO:0000256" key="2">
    <source>
        <dbReference type="ARBA" id="ARBA00023015"/>
    </source>
</evidence>
<evidence type="ECO:0000313" key="9">
    <source>
        <dbReference type="Proteomes" id="UP001157418"/>
    </source>
</evidence>
<dbReference type="EMBL" id="CAKMRJ010000002">
    <property type="protein sequence ID" value="CAH1417149.1"/>
    <property type="molecule type" value="Genomic_DNA"/>
</dbReference>
<organism evidence="8 9">
    <name type="scientific">Lactuca virosa</name>
    <dbReference type="NCBI Taxonomy" id="75947"/>
    <lineage>
        <taxon>Eukaryota</taxon>
        <taxon>Viridiplantae</taxon>
        <taxon>Streptophyta</taxon>
        <taxon>Embryophyta</taxon>
        <taxon>Tracheophyta</taxon>
        <taxon>Spermatophyta</taxon>
        <taxon>Magnoliopsida</taxon>
        <taxon>eudicotyledons</taxon>
        <taxon>Gunneridae</taxon>
        <taxon>Pentapetalae</taxon>
        <taxon>asterids</taxon>
        <taxon>campanulids</taxon>
        <taxon>Asterales</taxon>
        <taxon>Asteraceae</taxon>
        <taxon>Cichorioideae</taxon>
        <taxon>Cichorieae</taxon>
        <taxon>Lactucinae</taxon>
        <taxon>Lactuca</taxon>
    </lineage>
</organism>
<reference evidence="8 9" key="1">
    <citation type="submission" date="2022-01" db="EMBL/GenBank/DDBJ databases">
        <authorList>
            <person name="Xiong W."/>
            <person name="Schranz E."/>
        </authorList>
    </citation>
    <scope>NUCLEOTIDE SEQUENCE [LARGE SCALE GENOMIC DNA]</scope>
</reference>
<evidence type="ECO:0000256" key="4">
    <source>
        <dbReference type="ARBA" id="ARBA00023163"/>
    </source>
</evidence>
<dbReference type="Gene3D" id="2.40.330.10">
    <property type="entry name" value="DNA-binding pseudobarrel domain"/>
    <property type="match status" value="1"/>
</dbReference>
<evidence type="ECO:0000256" key="3">
    <source>
        <dbReference type="ARBA" id="ARBA00023125"/>
    </source>
</evidence>
<dbReference type="InterPro" id="IPR039218">
    <property type="entry name" value="REM_fam"/>
</dbReference>
<feature type="compositionally biased region" description="Basic and acidic residues" evidence="6">
    <location>
        <begin position="139"/>
        <end position="151"/>
    </location>
</feature>
<dbReference type="GO" id="GO:0003677">
    <property type="term" value="F:DNA binding"/>
    <property type="evidence" value="ECO:0007669"/>
    <property type="project" value="UniProtKB-KW"/>
</dbReference>
<dbReference type="PROSITE" id="PS00354">
    <property type="entry name" value="HMGI_Y"/>
    <property type="match status" value="1"/>
</dbReference>
<dbReference type="AlphaFoldDB" id="A0AAU9LUG1"/>
<keyword evidence="2" id="KW-0805">Transcription regulation</keyword>
<feature type="region of interest" description="Disordered" evidence="6">
    <location>
        <begin position="132"/>
        <end position="167"/>
    </location>
</feature>
<dbReference type="InterPro" id="IPR015300">
    <property type="entry name" value="DNA-bd_pseudobarrel_sf"/>
</dbReference>
<keyword evidence="3" id="KW-0238">DNA-binding</keyword>
<dbReference type="Proteomes" id="UP001157418">
    <property type="component" value="Unassembled WGS sequence"/>
</dbReference>
<gene>
    <name evidence="8" type="ORF">LVIROSA_LOCUS4855</name>
</gene>
<dbReference type="GO" id="GO:0006355">
    <property type="term" value="P:regulation of DNA-templated transcription"/>
    <property type="evidence" value="ECO:0007669"/>
    <property type="project" value="InterPro"/>
</dbReference>
<dbReference type="GO" id="GO:0005634">
    <property type="term" value="C:nucleus"/>
    <property type="evidence" value="ECO:0007669"/>
    <property type="project" value="UniProtKB-SubCell"/>
</dbReference>
<dbReference type="Pfam" id="PF02362">
    <property type="entry name" value="B3"/>
    <property type="match status" value="1"/>
</dbReference>
<keyword evidence="5" id="KW-0539">Nucleus</keyword>
<comment type="subcellular location">
    <subcellularLocation>
        <location evidence="1">Nucleus</location>
    </subcellularLocation>
</comment>
<evidence type="ECO:0000256" key="5">
    <source>
        <dbReference type="ARBA" id="ARBA00023242"/>
    </source>
</evidence>
<feature type="compositionally biased region" description="Basic residues" evidence="6">
    <location>
        <begin position="152"/>
        <end position="167"/>
    </location>
</feature>
<dbReference type="PROSITE" id="PS50863">
    <property type="entry name" value="B3"/>
    <property type="match status" value="1"/>
</dbReference>
<dbReference type="CDD" id="cd10017">
    <property type="entry name" value="B3_DNA"/>
    <property type="match status" value="1"/>
</dbReference>
<dbReference type="SMART" id="SM01019">
    <property type="entry name" value="B3"/>
    <property type="match status" value="1"/>
</dbReference>